<keyword evidence="4" id="KW-0408">Iron</keyword>
<evidence type="ECO:0000313" key="8">
    <source>
        <dbReference type="Proteomes" id="UP001188597"/>
    </source>
</evidence>
<dbReference type="GO" id="GO:0020037">
    <property type="term" value="F:heme binding"/>
    <property type="evidence" value="ECO:0007669"/>
    <property type="project" value="InterPro"/>
</dbReference>
<dbReference type="Proteomes" id="UP001188597">
    <property type="component" value="Unassembled WGS sequence"/>
</dbReference>
<dbReference type="InterPro" id="IPR036396">
    <property type="entry name" value="Cyt_P450_sf"/>
</dbReference>
<evidence type="ECO:0000256" key="6">
    <source>
        <dbReference type="SAM" id="MobiDB-lite"/>
    </source>
</evidence>
<reference evidence="7" key="1">
    <citation type="submission" date="2022-12" db="EMBL/GenBank/DDBJ databases">
        <title>Draft genome assemblies for two species of Escallonia (Escalloniales).</title>
        <authorList>
            <person name="Chanderbali A."/>
            <person name="Dervinis C."/>
            <person name="Anghel I."/>
            <person name="Soltis D."/>
            <person name="Soltis P."/>
            <person name="Zapata F."/>
        </authorList>
    </citation>
    <scope>NUCLEOTIDE SEQUENCE</scope>
    <source>
        <strain evidence="7">UCBG64.0493</strain>
        <tissue evidence="7">Leaf</tissue>
    </source>
</reference>
<feature type="region of interest" description="Disordered" evidence="6">
    <location>
        <begin position="1"/>
        <end position="96"/>
    </location>
</feature>
<feature type="compositionally biased region" description="Pro residues" evidence="6">
    <location>
        <begin position="65"/>
        <end position="96"/>
    </location>
</feature>
<keyword evidence="8" id="KW-1185">Reference proteome</keyword>
<protein>
    <recommendedName>
        <fullName evidence="9">Cytochrome P450</fullName>
    </recommendedName>
</protein>
<keyword evidence="2" id="KW-0479">Metal-binding</keyword>
<dbReference type="GO" id="GO:0016705">
    <property type="term" value="F:oxidoreductase activity, acting on paired donors, with incorporation or reduction of molecular oxygen"/>
    <property type="evidence" value="ECO:0007669"/>
    <property type="project" value="InterPro"/>
</dbReference>
<gene>
    <name evidence="7" type="ORF">RJ639_005900</name>
</gene>
<dbReference type="EMBL" id="JAVXUP010001040">
    <property type="protein sequence ID" value="KAK3016885.1"/>
    <property type="molecule type" value="Genomic_DNA"/>
</dbReference>
<sequence>MPSGPHETAYGQSVVLPKRNGQRFEYVNSREASSDGNLDQSCSIANKDHAKLTVAPNDPPHLHHPLPPQAQKPPAEPIPVPPHPWPPPPPQTPALPGPTQALGPVLLLHFGSRPVLLVSSPSAAEECLTKNDLVFANRPRFLAGKYLGYNFSIVAWAPYGPHWRNLRRIASVEILSAHRLHTLQAIRADEFRLTLRRLFLNGKAAVDMKSVFFEMMLNVMMRMIAGKRCYGERAEEAEEARRFREIVTETFRVGGVTNGQIFCRC</sequence>
<dbReference type="SUPFAM" id="SSF48264">
    <property type="entry name" value="Cytochrome P450"/>
    <property type="match status" value="1"/>
</dbReference>
<dbReference type="Pfam" id="PF00067">
    <property type="entry name" value="p450"/>
    <property type="match status" value="1"/>
</dbReference>
<keyword evidence="5" id="KW-0503">Monooxygenase</keyword>
<dbReference type="PRINTS" id="PR00463">
    <property type="entry name" value="EP450I"/>
</dbReference>
<evidence type="ECO:0008006" key="9">
    <source>
        <dbReference type="Google" id="ProtNLM"/>
    </source>
</evidence>
<evidence type="ECO:0000256" key="3">
    <source>
        <dbReference type="ARBA" id="ARBA00023002"/>
    </source>
</evidence>
<proteinExistence type="predicted"/>
<evidence type="ECO:0000256" key="4">
    <source>
        <dbReference type="ARBA" id="ARBA00023004"/>
    </source>
</evidence>
<evidence type="ECO:0000313" key="7">
    <source>
        <dbReference type="EMBL" id="KAK3016885.1"/>
    </source>
</evidence>
<accession>A0AA88VYR1</accession>
<comment type="caution">
    <text evidence="7">The sequence shown here is derived from an EMBL/GenBank/DDBJ whole genome shotgun (WGS) entry which is preliminary data.</text>
</comment>
<dbReference type="Gene3D" id="1.10.630.10">
    <property type="entry name" value="Cytochrome P450"/>
    <property type="match status" value="1"/>
</dbReference>
<dbReference type="GO" id="GO:0005506">
    <property type="term" value="F:iron ion binding"/>
    <property type="evidence" value="ECO:0007669"/>
    <property type="project" value="InterPro"/>
</dbReference>
<dbReference type="PANTHER" id="PTHR47947">
    <property type="entry name" value="CYTOCHROME P450 82C3-RELATED"/>
    <property type="match status" value="1"/>
</dbReference>
<name>A0AA88VYR1_9ASTE</name>
<keyword evidence="1" id="KW-0349">Heme</keyword>
<organism evidence="7 8">
    <name type="scientific">Escallonia herrerae</name>
    <dbReference type="NCBI Taxonomy" id="1293975"/>
    <lineage>
        <taxon>Eukaryota</taxon>
        <taxon>Viridiplantae</taxon>
        <taxon>Streptophyta</taxon>
        <taxon>Embryophyta</taxon>
        <taxon>Tracheophyta</taxon>
        <taxon>Spermatophyta</taxon>
        <taxon>Magnoliopsida</taxon>
        <taxon>eudicotyledons</taxon>
        <taxon>Gunneridae</taxon>
        <taxon>Pentapetalae</taxon>
        <taxon>asterids</taxon>
        <taxon>campanulids</taxon>
        <taxon>Escalloniales</taxon>
        <taxon>Escalloniaceae</taxon>
        <taxon>Escallonia</taxon>
    </lineage>
</organism>
<dbReference type="AlphaFoldDB" id="A0AA88VYR1"/>
<feature type="compositionally biased region" description="Polar residues" evidence="6">
    <location>
        <begin position="30"/>
        <end position="44"/>
    </location>
</feature>
<evidence type="ECO:0000256" key="2">
    <source>
        <dbReference type="ARBA" id="ARBA00022723"/>
    </source>
</evidence>
<dbReference type="InterPro" id="IPR001128">
    <property type="entry name" value="Cyt_P450"/>
</dbReference>
<dbReference type="GO" id="GO:0004497">
    <property type="term" value="F:monooxygenase activity"/>
    <property type="evidence" value="ECO:0007669"/>
    <property type="project" value="UniProtKB-KW"/>
</dbReference>
<dbReference type="PANTHER" id="PTHR47947:SF3">
    <property type="entry name" value="CYTOCHROME P450 81D1-LIKE"/>
    <property type="match status" value="1"/>
</dbReference>
<keyword evidence="3" id="KW-0560">Oxidoreductase</keyword>
<evidence type="ECO:0000256" key="5">
    <source>
        <dbReference type="ARBA" id="ARBA00023033"/>
    </source>
</evidence>
<evidence type="ECO:0000256" key="1">
    <source>
        <dbReference type="ARBA" id="ARBA00022617"/>
    </source>
</evidence>
<dbReference type="InterPro" id="IPR002401">
    <property type="entry name" value="Cyt_P450_E_grp-I"/>
</dbReference>
<dbReference type="InterPro" id="IPR050651">
    <property type="entry name" value="Plant_Cytochrome_P450_Monoox"/>
</dbReference>